<protein>
    <submittedName>
        <fullName evidence="2">Uncharacterized protein</fullName>
    </submittedName>
</protein>
<feature type="compositionally biased region" description="Basic and acidic residues" evidence="1">
    <location>
        <begin position="78"/>
        <end position="105"/>
    </location>
</feature>
<organism evidence="2 3">
    <name type="scientific">Abeliophyllum distichum</name>
    <dbReference type="NCBI Taxonomy" id="126358"/>
    <lineage>
        <taxon>Eukaryota</taxon>
        <taxon>Viridiplantae</taxon>
        <taxon>Streptophyta</taxon>
        <taxon>Embryophyta</taxon>
        <taxon>Tracheophyta</taxon>
        <taxon>Spermatophyta</taxon>
        <taxon>Magnoliopsida</taxon>
        <taxon>eudicotyledons</taxon>
        <taxon>Gunneridae</taxon>
        <taxon>Pentapetalae</taxon>
        <taxon>asterids</taxon>
        <taxon>lamiids</taxon>
        <taxon>Lamiales</taxon>
        <taxon>Oleaceae</taxon>
        <taxon>Forsythieae</taxon>
        <taxon>Abeliophyllum</taxon>
    </lineage>
</organism>
<accession>A0ABD1V6Q1</accession>
<proteinExistence type="predicted"/>
<sequence>MTRSSDLVDHLRAFVDLMRATLDIKDLQMSAVVIAMISGSRSRPFKISLSKNLPDTMHKLLKKGDKYVDAEKAYFNTKDMKVQKEPESNKWKTRDDPEPQDDKGKQKMNYLRWNK</sequence>
<feature type="region of interest" description="Disordered" evidence="1">
    <location>
        <begin position="78"/>
        <end position="115"/>
    </location>
</feature>
<evidence type="ECO:0000313" key="3">
    <source>
        <dbReference type="Proteomes" id="UP001604336"/>
    </source>
</evidence>
<reference evidence="3" key="1">
    <citation type="submission" date="2024-07" db="EMBL/GenBank/DDBJ databases">
        <title>Two chromosome-level genome assemblies of Korean endemic species Abeliophyllum distichum and Forsythia ovata (Oleaceae).</title>
        <authorList>
            <person name="Jang H."/>
        </authorList>
    </citation>
    <scope>NUCLEOTIDE SEQUENCE [LARGE SCALE GENOMIC DNA]</scope>
</reference>
<dbReference type="AlphaFoldDB" id="A0ABD1V6Q1"/>
<evidence type="ECO:0000256" key="1">
    <source>
        <dbReference type="SAM" id="MobiDB-lite"/>
    </source>
</evidence>
<evidence type="ECO:0000313" key="2">
    <source>
        <dbReference type="EMBL" id="KAL2532866.1"/>
    </source>
</evidence>
<comment type="caution">
    <text evidence="2">The sequence shown here is derived from an EMBL/GenBank/DDBJ whole genome shotgun (WGS) entry which is preliminary data.</text>
</comment>
<gene>
    <name evidence="2" type="ORF">Adt_06217</name>
</gene>
<dbReference type="EMBL" id="JBFOLK010000002">
    <property type="protein sequence ID" value="KAL2532866.1"/>
    <property type="molecule type" value="Genomic_DNA"/>
</dbReference>
<keyword evidence="3" id="KW-1185">Reference proteome</keyword>
<dbReference type="Proteomes" id="UP001604336">
    <property type="component" value="Unassembled WGS sequence"/>
</dbReference>
<name>A0ABD1V6Q1_9LAMI</name>